<dbReference type="EMBL" id="MGDD01000224">
    <property type="protein sequence ID" value="OGL44434.1"/>
    <property type="molecule type" value="Genomic_DNA"/>
</dbReference>
<protein>
    <submittedName>
        <fullName evidence="1">Uncharacterized protein</fullName>
    </submittedName>
</protein>
<evidence type="ECO:0000313" key="2">
    <source>
        <dbReference type="Proteomes" id="UP000179266"/>
    </source>
</evidence>
<sequence length="66" mass="7611">MSKGSHLLHELSLNHQRLLNPMKKPSIFAFSSLLFSKKFLLLQNSCENIFIIQIQSHKIRLIFCAG</sequence>
<name>A0A1F7RTU1_9BACT</name>
<comment type="caution">
    <text evidence="1">The sequence shown here is derived from an EMBL/GenBank/DDBJ whole genome shotgun (WGS) entry which is preliminary data.</text>
</comment>
<gene>
    <name evidence="1" type="ORF">A2161_11260</name>
</gene>
<dbReference type="Proteomes" id="UP000179266">
    <property type="component" value="Unassembled WGS sequence"/>
</dbReference>
<dbReference type="AlphaFoldDB" id="A0A1F7RTU1"/>
<evidence type="ECO:0000313" key="1">
    <source>
        <dbReference type="EMBL" id="OGL44434.1"/>
    </source>
</evidence>
<organism evidence="1 2">
    <name type="scientific">Candidatus Schekmanbacteria bacterium RBG_13_48_7</name>
    <dbReference type="NCBI Taxonomy" id="1817878"/>
    <lineage>
        <taxon>Bacteria</taxon>
        <taxon>Candidatus Schekmaniibacteriota</taxon>
    </lineage>
</organism>
<reference evidence="1 2" key="1">
    <citation type="journal article" date="2016" name="Nat. Commun.">
        <title>Thousands of microbial genomes shed light on interconnected biogeochemical processes in an aquifer system.</title>
        <authorList>
            <person name="Anantharaman K."/>
            <person name="Brown C.T."/>
            <person name="Hug L.A."/>
            <person name="Sharon I."/>
            <person name="Castelle C.J."/>
            <person name="Probst A.J."/>
            <person name="Thomas B.C."/>
            <person name="Singh A."/>
            <person name="Wilkins M.J."/>
            <person name="Karaoz U."/>
            <person name="Brodie E.L."/>
            <person name="Williams K.H."/>
            <person name="Hubbard S.S."/>
            <person name="Banfield J.F."/>
        </authorList>
    </citation>
    <scope>NUCLEOTIDE SEQUENCE [LARGE SCALE GENOMIC DNA]</scope>
</reference>
<accession>A0A1F7RTU1</accession>
<proteinExistence type="predicted"/>